<dbReference type="EMBL" id="PFTH01000098">
    <property type="protein sequence ID" value="PJB88287.1"/>
    <property type="molecule type" value="Genomic_DNA"/>
</dbReference>
<comment type="caution">
    <text evidence="1">The sequence shown here is derived from an EMBL/GenBank/DDBJ whole genome shotgun (WGS) entry which is preliminary data.</text>
</comment>
<reference evidence="2" key="1">
    <citation type="submission" date="2017-09" db="EMBL/GenBank/DDBJ databases">
        <title>Depth-based differentiation of microbial function through sediment-hosted aquifers and enrichment of novel symbionts in the deep terrestrial subsurface.</title>
        <authorList>
            <person name="Probst A.J."/>
            <person name="Ladd B."/>
            <person name="Jarett J.K."/>
            <person name="Geller-Mcgrath D.E."/>
            <person name="Sieber C.M.K."/>
            <person name="Emerson J.B."/>
            <person name="Anantharaman K."/>
            <person name="Thomas B.C."/>
            <person name="Malmstrom R."/>
            <person name="Stieglmeier M."/>
            <person name="Klingl A."/>
            <person name="Woyke T."/>
            <person name="Ryan C.M."/>
            <person name="Banfield J.F."/>
        </authorList>
    </citation>
    <scope>NUCLEOTIDE SEQUENCE [LARGE SCALE GENOMIC DNA]</scope>
</reference>
<evidence type="ECO:0000313" key="1">
    <source>
        <dbReference type="EMBL" id="PJB88287.1"/>
    </source>
</evidence>
<evidence type="ECO:0008006" key="3">
    <source>
        <dbReference type="Google" id="ProtNLM"/>
    </source>
</evidence>
<name>A0A2M8DD57_9BACT</name>
<organism evidence="1 2">
    <name type="scientific">Candidatus Roizmanbacteria bacterium CG_4_9_14_0_8_um_filter_34_12</name>
    <dbReference type="NCBI Taxonomy" id="1974840"/>
    <lineage>
        <taxon>Bacteria</taxon>
        <taxon>Candidatus Roizmaniibacteriota</taxon>
    </lineage>
</organism>
<sequence>MKIYTDGIKNTLDKFLQTLYIIEYMETYTLSQSIKKIYDSGLFFFTTKTLRDVIGEKKESTFFKFITRLIDDKILLKVEKNKYLLNNSKINDFELANFLQTPSYVSFETALNYYGVLPQFPYEITSATSKKTNQKKFQDKIFSYIHIDKTLYWGYTKKDNFLIANAEKAFLDQIYLASKGLKRISLTEIDTSRLKKNILIQYIRQFPKIKQFTAMLEKLKKLEII</sequence>
<accession>A0A2M8DD57</accession>
<dbReference type="Proteomes" id="UP000229706">
    <property type="component" value="Unassembled WGS sequence"/>
</dbReference>
<evidence type="ECO:0000313" key="2">
    <source>
        <dbReference type="Proteomes" id="UP000229706"/>
    </source>
</evidence>
<protein>
    <recommendedName>
        <fullName evidence="3">AbiEi antitoxin C-terminal domain-containing protein</fullName>
    </recommendedName>
</protein>
<dbReference type="AlphaFoldDB" id="A0A2M8DD57"/>
<gene>
    <name evidence="1" type="ORF">CO083_02585</name>
</gene>
<proteinExistence type="predicted"/>